<feature type="compositionally biased region" description="Polar residues" evidence="18">
    <location>
        <begin position="1154"/>
        <end position="1168"/>
    </location>
</feature>
<dbReference type="FunFam" id="2.60.40.10:FF:000238">
    <property type="entry name" value="Neuronal cell adhesion molecule"/>
    <property type="match status" value="1"/>
</dbReference>
<dbReference type="FunFam" id="2.60.40.10:FF:000347">
    <property type="entry name" value="Neuronal cell adhesion molecule"/>
    <property type="match status" value="1"/>
</dbReference>
<dbReference type="OMA" id="VIFWMDH"/>
<evidence type="ECO:0000259" key="21">
    <source>
        <dbReference type="PROSITE" id="PS50853"/>
    </source>
</evidence>
<feature type="compositionally biased region" description="Basic and acidic residues" evidence="18">
    <location>
        <begin position="1142"/>
        <end position="1152"/>
    </location>
</feature>
<dbReference type="FunFam" id="2.60.40.10:FF:000028">
    <property type="entry name" value="Neuronal cell adhesion molecule"/>
    <property type="match status" value="1"/>
</dbReference>
<comment type="subcellular location">
    <subcellularLocation>
        <location evidence="1">Cell membrane</location>
        <topology evidence="1">Single-pass type I membrane protein</topology>
    </subcellularLocation>
    <subcellularLocation>
        <location evidence="2">Cell projection</location>
        <location evidence="2">Growth cone</location>
    </subcellularLocation>
</comment>
<evidence type="ECO:0000313" key="22">
    <source>
        <dbReference type="Ensembl" id="ENSMMOP00000003004.1"/>
    </source>
</evidence>
<evidence type="ECO:0000256" key="6">
    <source>
        <dbReference type="ARBA" id="ARBA00022729"/>
    </source>
</evidence>
<feature type="domain" description="Ig-like" evidence="20">
    <location>
        <begin position="528"/>
        <end position="615"/>
    </location>
</feature>
<keyword evidence="9 19" id="KW-1133">Transmembrane helix</keyword>
<comment type="similarity">
    <text evidence="3">Belongs to the immunoglobulin superfamily. L1/neurofascin/NgCAM family.</text>
</comment>
<dbReference type="GO" id="GO:0005886">
    <property type="term" value="C:plasma membrane"/>
    <property type="evidence" value="ECO:0007669"/>
    <property type="project" value="UniProtKB-SubCell"/>
</dbReference>
<feature type="domain" description="Ig-like" evidence="20">
    <location>
        <begin position="252"/>
        <end position="340"/>
    </location>
</feature>
<reference evidence="22" key="1">
    <citation type="submission" date="2025-08" db="UniProtKB">
        <authorList>
            <consortium name="Ensembl"/>
        </authorList>
    </citation>
    <scope>IDENTIFICATION</scope>
</reference>
<dbReference type="Pfam" id="PF13927">
    <property type="entry name" value="Ig_3"/>
    <property type="match status" value="1"/>
</dbReference>
<comment type="function">
    <text evidence="15">Neural cell adhesion molecule involved in the dynamics of cell adhesion and in the generation of transmembrane signals at tyrosine kinase receptors. During brain development, critical in multiple processes, including neuronal migration, axonal growth and fasciculation, and synaptogenesis. In the mature brain, plays a role in the dynamics of neuronal structure and function, including synaptic plasticity.</text>
</comment>
<dbReference type="SMART" id="SM00409">
    <property type="entry name" value="IG"/>
    <property type="match status" value="6"/>
</dbReference>
<dbReference type="GO" id="GO:0007411">
    <property type="term" value="P:axon guidance"/>
    <property type="evidence" value="ECO:0007669"/>
    <property type="project" value="TreeGrafter"/>
</dbReference>
<dbReference type="SUPFAM" id="SSF48726">
    <property type="entry name" value="Immunoglobulin"/>
    <property type="match status" value="6"/>
</dbReference>
<reference evidence="22" key="2">
    <citation type="submission" date="2025-09" db="UniProtKB">
        <authorList>
            <consortium name="Ensembl"/>
        </authorList>
    </citation>
    <scope>IDENTIFICATION</scope>
</reference>
<evidence type="ECO:0000256" key="3">
    <source>
        <dbReference type="ARBA" id="ARBA00008588"/>
    </source>
</evidence>
<keyword evidence="7" id="KW-0677">Repeat</keyword>
<dbReference type="InterPro" id="IPR013098">
    <property type="entry name" value="Ig_I-set"/>
</dbReference>
<feature type="domain" description="Fibronectin type-III" evidence="21">
    <location>
        <begin position="831"/>
        <end position="919"/>
    </location>
</feature>
<feature type="region of interest" description="Disordered" evidence="18">
    <location>
        <begin position="1063"/>
        <end position="1168"/>
    </location>
</feature>
<dbReference type="InterPro" id="IPR003961">
    <property type="entry name" value="FN3_dom"/>
</dbReference>
<keyword evidence="13" id="KW-0966">Cell projection</keyword>
<dbReference type="PANTHER" id="PTHR44170">
    <property type="entry name" value="PROTEIN SIDEKICK"/>
    <property type="match status" value="1"/>
</dbReference>
<dbReference type="InterPro" id="IPR036179">
    <property type="entry name" value="Ig-like_dom_sf"/>
</dbReference>
<dbReference type="FunFam" id="2.60.40.10:FF:000100">
    <property type="entry name" value="Neuronal cell adhesion molecule a"/>
    <property type="match status" value="1"/>
</dbReference>
<dbReference type="CDD" id="cd00063">
    <property type="entry name" value="FN3"/>
    <property type="match status" value="4"/>
</dbReference>
<dbReference type="SUPFAM" id="SSF49265">
    <property type="entry name" value="Fibronectin type III"/>
    <property type="match status" value="2"/>
</dbReference>
<dbReference type="SMART" id="SM00060">
    <property type="entry name" value="FN3"/>
    <property type="match status" value="4"/>
</dbReference>
<dbReference type="GO" id="GO:0007420">
    <property type="term" value="P:brain development"/>
    <property type="evidence" value="ECO:0007669"/>
    <property type="project" value="TreeGrafter"/>
</dbReference>
<evidence type="ECO:0000256" key="12">
    <source>
        <dbReference type="ARBA" id="ARBA00023180"/>
    </source>
</evidence>
<keyword evidence="23" id="KW-1185">Reference proteome</keyword>
<evidence type="ECO:0000256" key="19">
    <source>
        <dbReference type="SAM" id="Phobius"/>
    </source>
</evidence>
<dbReference type="STRING" id="94237.ENSMMOP00000003004"/>
<dbReference type="InterPro" id="IPR036116">
    <property type="entry name" value="FN3_sf"/>
</dbReference>
<evidence type="ECO:0000259" key="20">
    <source>
        <dbReference type="PROSITE" id="PS50835"/>
    </source>
</evidence>
<dbReference type="AlphaFoldDB" id="A0A3Q3W3K8"/>
<feature type="domain" description="Fibronectin type-III" evidence="21">
    <location>
        <begin position="923"/>
        <end position="1019"/>
    </location>
</feature>
<keyword evidence="6" id="KW-0732">Signal</keyword>
<keyword evidence="8" id="KW-0130">Cell adhesion</keyword>
<evidence type="ECO:0000256" key="16">
    <source>
        <dbReference type="ARBA" id="ARBA00063896"/>
    </source>
</evidence>
<feature type="domain" description="Fibronectin type-III" evidence="21">
    <location>
        <begin position="632"/>
        <end position="727"/>
    </location>
</feature>
<feature type="domain" description="Fibronectin type-III" evidence="21">
    <location>
        <begin position="729"/>
        <end position="826"/>
    </location>
</feature>
<dbReference type="SMART" id="SM00408">
    <property type="entry name" value="IGc2"/>
    <property type="match status" value="6"/>
</dbReference>
<keyword evidence="10 19" id="KW-0472">Membrane</keyword>
<evidence type="ECO:0000256" key="1">
    <source>
        <dbReference type="ARBA" id="ARBA00004251"/>
    </source>
</evidence>
<feature type="domain" description="Ig-like" evidence="20">
    <location>
        <begin position="345"/>
        <end position="432"/>
    </location>
</feature>
<dbReference type="InterPro" id="IPR007110">
    <property type="entry name" value="Ig-like_dom"/>
</dbReference>
<evidence type="ECO:0000256" key="17">
    <source>
        <dbReference type="ARBA" id="ARBA00074488"/>
    </source>
</evidence>
<dbReference type="FunFam" id="2.60.40.10:FF:000005">
    <property type="entry name" value="Neuronal cell adhesion molecule"/>
    <property type="match status" value="1"/>
</dbReference>
<dbReference type="Proteomes" id="UP000261620">
    <property type="component" value="Unplaced"/>
</dbReference>
<dbReference type="GO" id="GO:0098632">
    <property type="term" value="F:cell-cell adhesion mediator activity"/>
    <property type="evidence" value="ECO:0007669"/>
    <property type="project" value="TreeGrafter"/>
</dbReference>
<evidence type="ECO:0000256" key="13">
    <source>
        <dbReference type="ARBA" id="ARBA00023273"/>
    </source>
</evidence>
<dbReference type="FunFam" id="2.60.40.10:FF:000038">
    <property type="entry name" value="Neuronal cell adhesion molecule"/>
    <property type="match status" value="1"/>
</dbReference>
<feature type="domain" description="Ig-like" evidence="20">
    <location>
        <begin position="36"/>
        <end position="123"/>
    </location>
</feature>
<evidence type="ECO:0000256" key="2">
    <source>
        <dbReference type="ARBA" id="ARBA00004624"/>
    </source>
</evidence>
<evidence type="ECO:0000256" key="10">
    <source>
        <dbReference type="ARBA" id="ARBA00023136"/>
    </source>
</evidence>
<evidence type="ECO:0000256" key="9">
    <source>
        <dbReference type="ARBA" id="ARBA00022989"/>
    </source>
</evidence>
<evidence type="ECO:0000313" key="23">
    <source>
        <dbReference type="Proteomes" id="UP000261620"/>
    </source>
</evidence>
<dbReference type="Pfam" id="PF07679">
    <property type="entry name" value="I-set"/>
    <property type="match status" value="4"/>
</dbReference>
<dbReference type="FunFam" id="2.60.40.10:FF:000078">
    <property type="entry name" value="Neuronal cell adhesion molecule"/>
    <property type="match status" value="1"/>
</dbReference>
<dbReference type="GO" id="GO:0009986">
    <property type="term" value="C:cell surface"/>
    <property type="evidence" value="ECO:0007669"/>
    <property type="project" value="UniProtKB-ARBA"/>
</dbReference>
<dbReference type="InterPro" id="IPR003599">
    <property type="entry name" value="Ig_sub"/>
</dbReference>
<dbReference type="InterPro" id="IPR003598">
    <property type="entry name" value="Ig_sub2"/>
</dbReference>
<name>A0A3Q3W3K8_MOLML</name>
<dbReference type="Pfam" id="PF13882">
    <property type="entry name" value="Bravo_FIGEY"/>
    <property type="match status" value="1"/>
</dbReference>
<feature type="domain" description="Ig-like" evidence="20">
    <location>
        <begin position="134"/>
        <end position="224"/>
    </location>
</feature>
<proteinExistence type="inferred from homology"/>
<keyword evidence="12" id="KW-0325">Glycoprotein</keyword>
<keyword evidence="11" id="KW-1015">Disulfide bond</keyword>
<keyword evidence="4" id="KW-1003">Cell membrane</keyword>
<dbReference type="PANTHER" id="PTHR44170:SF15">
    <property type="entry name" value="NEURONAL CELL ADHESION MOLECULE"/>
    <property type="match status" value="1"/>
</dbReference>
<dbReference type="GO" id="GO:0030426">
    <property type="term" value="C:growth cone"/>
    <property type="evidence" value="ECO:0007669"/>
    <property type="project" value="UniProtKB-SubCell"/>
</dbReference>
<dbReference type="InterPro" id="IPR026966">
    <property type="entry name" value="Neurofascin/L1/NrCAM_C"/>
</dbReference>
<dbReference type="FunFam" id="2.60.40.10:FF:000057">
    <property type="entry name" value="neural cell adhesion molecule L1"/>
    <property type="match status" value="1"/>
</dbReference>
<dbReference type="InterPro" id="IPR013783">
    <property type="entry name" value="Ig-like_fold"/>
</dbReference>
<feature type="transmembrane region" description="Helical" evidence="19">
    <location>
        <begin position="1033"/>
        <end position="1054"/>
    </location>
</feature>
<evidence type="ECO:0000256" key="15">
    <source>
        <dbReference type="ARBA" id="ARBA00060042"/>
    </source>
</evidence>
<comment type="subunit">
    <text evidence="16">Interacts with SHTN1; the interaction occurs in axonal growth cones. Interacts with isoform 2 of BSG.</text>
</comment>
<evidence type="ECO:0000256" key="8">
    <source>
        <dbReference type="ARBA" id="ARBA00022889"/>
    </source>
</evidence>
<dbReference type="FunFam" id="2.60.40.10:FF:000114">
    <property type="entry name" value="Neuronal cell adhesion molecule"/>
    <property type="match status" value="1"/>
</dbReference>
<dbReference type="Ensembl" id="ENSMMOT00000003049.1">
    <property type="protein sequence ID" value="ENSMMOP00000003004.1"/>
    <property type="gene ID" value="ENSMMOG00000002413.1"/>
</dbReference>
<dbReference type="Gene3D" id="2.60.40.10">
    <property type="entry name" value="Immunoglobulins"/>
    <property type="match status" value="10"/>
</dbReference>
<dbReference type="PROSITE" id="PS50853">
    <property type="entry name" value="FN3"/>
    <property type="match status" value="4"/>
</dbReference>
<evidence type="ECO:0000256" key="14">
    <source>
        <dbReference type="ARBA" id="ARBA00023319"/>
    </source>
</evidence>
<sequence>MCACIPLHCRRVLMFTSHCVCLNRASVHASPVPQPPTITLQSPKDYIFDPRENIVIHCEAKGKPHPSFSWTRNGTHFDVEKDSKVLMKPGSGTLVVDISEEKAEAYEGTYQCTAHNERGTAVSNKIIIRQSRSPLWSKERNEAIVVQMGVSLVLQCRPPAGLPPPVIFWMDNNFQRLPLDKRVSLALNGDLYFSNVLPEDSRMDYICYARFPHTQTIQQKQPISVTVLNSKSLNTVAALYNITDFYSGDHRPGFMLPLGATSTKMVLRGETLELECIAEGLPTPDVSWQKDGGELSSNRISFQNFQKRLKISDVNEADAGDYRCTATNRLGTAHHIIKVTVKAAPFWVSAPRNLILAPNETGILTCRVNGEPKPKISWFVNGVPIENAPEDHGRKVDDDTVILSNVRSGSSAVYQCNASNEFGYLMANAFVNVLAEPPRVLTPPNQVHQVITNNPALLHCASFGSPIPTITWFKDQTRIKNGDQYVIHENGTLEILVAQPLNSGKYTCIATNNLGMKENHVYLEVKEPTRILKQPEYRVVQRGMSATFECKVKHDPSLFLTVTWLKDNGELPDDERFVVDTDSLTIKDVRAGDEGTYTCIMNTTLDWDSASAMLTVVEATPTPAIVYEKPDPPTNLELTDQMERSVQLTWIPGAENNSPIQKFLIQFEDLLHLPGIWINLTEVAGTVTAAQLQLSPYVYYSFRVLALNEVGYSQPSQPSIQYRTSPAAPDVNPTDVKGVGTDPSNLVISWTPLTGFQSNGPNLEYKVQWRQKDVDEDWSTKNVVNVSQFVVSGTPTYVPYEITVQAINDLGSGPEPEVVIGYSGEDFPLSAPDSMQIVFHNSTLAEVHWEPVSLPSVRGKLQGYKAEQQEESLAFSGNRSEGRLPGLRPYSVYSLYVKVFNNKGEGPPSQSKIFETPEGVPERPSFLNVIDHSLDSLTLEWGPPVQNNGRLIGYTLKYQPVNLTNGLGPLRVKNFLAKETTCIVDNLNSSTLYKFYLSAKTIKGSGPAIMEEAFTVKDITVPIRQVDIATQGWFIGLMCAIALLILVLLIICFIRRNKGGKYPVKEKEDAHHQDPEIQPMKEDDGTFGEYSDTEDHKPLKGSRTPSNGTVRRDESDDSLVDYGEGGDGQFNEDGSFIGQYSGKKEKDTHEGNESSEAPSPVNAMNSFV</sequence>
<evidence type="ECO:0000256" key="5">
    <source>
        <dbReference type="ARBA" id="ARBA00022692"/>
    </source>
</evidence>
<keyword evidence="14" id="KW-0393">Immunoglobulin domain</keyword>
<evidence type="ECO:0000256" key="11">
    <source>
        <dbReference type="ARBA" id="ARBA00023157"/>
    </source>
</evidence>
<feature type="compositionally biased region" description="Basic and acidic residues" evidence="18">
    <location>
        <begin position="1063"/>
        <end position="1084"/>
    </location>
</feature>
<dbReference type="PROSITE" id="PS50835">
    <property type="entry name" value="IG_LIKE"/>
    <property type="match status" value="6"/>
</dbReference>
<evidence type="ECO:0000256" key="18">
    <source>
        <dbReference type="SAM" id="MobiDB-lite"/>
    </source>
</evidence>
<keyword evidence="5 19" id="KW-0812">Transmembrane</keyword>
<organism evidence="22 23">
    <name type="scientific">Mola mola</name>
    <name type="common">Ocean sunfish</name>
    <name type="synonym">Tetraodon mola</name>
    <dbReference type="NCBI Taxonomy" id="94237"/>
    <lineage>
        <taxon>Eukaryota</taxon>
        <taxon>Metazoa</taxon>
        <taxon>Chordata</taxon>
        <taxon>Craniata</taxon>
        <taxon>Vertebrata</taxon>
        <taxon>Euteleostomi</taxon>
        <taxon>Actinopterygii</taxon>
        <taxon>Neopterygii</taxon>
        <taxon>Teleostei</taxon>
        <taxon>Neoteleostei</taxon>
        <taxon>Acanthomorphata</taxon>
        <taxon>Eupercaria</taxon>
        <taxon>Tetraodontiformes</taxon>
        <taxon>Molidae</taxon>
        <taxon>Mola</taxon>
    </lineage>
</organism>
<dbReference type="Pfam" id="PF00041">
    <property type="entry name" value="fn3"/>
    <property type="match status" value="4"/>
</dbReference>
<evidence type="ECO:0000256" key="7">
    <source>
        <dbReference type="ARBA" id="ARBA00022737"/>
    </source>
</evidence>
<protein>
    <recommendedName>
        <fullName evidence="17">Neural cell adhesion molecule L1</fullName>
    </recommendedName>
</protein>
<evidence type="ECO:0000256" key="4">
    <source>
        <dbReference type="ARBA" id="ARBA00022475"/>
    </source>
</evidence>
<accession>A0A3Q3W3K8</accession>
<feature type="domain" description="Ig-like" evidence="20">
    <location>
        <begin position="438"/>
        <end position="524"/>
    </location>
</feature>